<dbReference type="AlphaFoldDB" id="A0A9P9G8J1"/>
<dbReference type="EMBL" id="JAGTJS010000026">
    <property type="protein sequence ID" value="KAH7234336.1"/>
    <property type="molecule type" value="Genomic_DNA"/>
</dbReference>
<reference evidence="1" key="1">
    <citation type="journal article" date="2021" name="Nat. Commun.">
        <title>Genetic determinants of endophytism in the Arabidopsis root mycobiome.</title>
        <authorList>
            <person name="Mesny F."/>
            <person name="Miyauchi S."/>
            <person name="Thiergart T."/>
            <person name="Pickel B."/>
            <person name="Atanasova L."/>
            <person name="Karlsson M."/>
            <person name="Huettel B."/>
            <person name="Barry K.W."/>
            <person name="Haridas S."/>
            <person name="Chen C."/>
            <person name="Bauer D."/>
            <person name="Andreopoulos W."/>
            <person name="Pangilinan J."/>
            <person name="LaButti K."/>
            <person name="Riley R."/>
            <person name="Lipzen A."/>
            <person name="Clum A."/>
            <person name="Drula E."/>
            <person name="Henrissat B."/>
            <person name="Kohler A."/>
            <person name="Grigoriev I.V."/>
            <person name="Martin F.M."/>
            <person name="Hacquard S."/>
        </authorList>
    </citation>
    <scope>NUCLEOTIDE SEQUENCE</scope>
    <source>
        <strain evidence="1">FSSC 5 MPI-SDFR-AT-0091</strain>
    </source>
</reference>
<dbReference type="OrthoDB" id="4993731at2759"/>
<keyword evidence="2" id="KW-1185">Reference proteome</keyword>
<gene>
    <name evidence="1" type="ORF">B0J15DRAFT_529979</name>
</gene>
<organism evidence="1 2">
    <name type="scientific">Fusarium solani</name>
    <name type="common">Filamentous fungus</name>
    <dbReference type="NCBI Taxonomy" id="169388"/>
    <lineage>
        <taxon>Eukaryota</taxon>
        <taxon>Fungi</taxon>
        <taxon>Dikarya</taxon>
        <taxon>Ascomycota</taxon>
        <taxon>Pezizomycotina</taxon>
        <taxon>Sordariomycetes</taxon>
        <taxon>Hypocreomycetidae</taxon>
        <taxon>Hypocreales</taxon>
        <taxon>Nectriaceae</taxon>
        <taxon>Fusarium</taxon>
        <taxon>Fusarium solani species complex</taxon>
    </lineage>
</organism>
<evidence type="ECO:0000313" key="1">
    <source>
        <dbReference type="EMBL" id="KAH7234336.1"/>
    </source>
</evidence>
<protein>
    <submittedName>
        <fullName evidence="1">Uncharacterized protein</fullName>
    </submittedName>
</protein>
<dbReference type="Proteomes" id="UP000736672">
    <property type="component" value="Unassembled WGS sequence"/>
</dbReference>
<comment type="caution">
    <text evidence="1">The sequence shown here is derived from an EMBL/GenBank/DDBJ whole genome shotgun (WGS) entry which is preliminary data.</text>
</comment>
<evidence type="ECO:0000313" key="2">
    <source>
        <dbReference type="Proteomes" id="UP000736672"/>
    </source>
</evidence>
<name>A0A9P9G8J1_FUSSL</name>
<sequence>MGSPISTWTTFEFPASESLDNSTFGPPITRKRNYRCFYHDRITELTGECVLMVVWHTSKAYDAFKRSVEYHELVVNLIKGNSASEPTTHIINFQTSIFWKNMGAPRNEVRTVYFPASTSPETRQEVTRVKGLVTSVHWSIDGSMDYMYPHQGTPDYGWVEGTQFYKVNESIACVWVNHWKSDEAEVKFKTTERRRLENGGPDPPPLALEDFEQRLKDLGAIGWRDYHVAFKVVFGSGHRMMSED</sequence>
<proteinExistence type="predicted"/>
<accession>A0A9P9G8J1</accession>